<proteinExistence type="predicted"/>
<reference evidence="2 3" key="1">
    <citation type="submission" date="2024-09" db="EMBL/GenBank/DDBJ databases">
        <title>Paenibacillus zeirhizospherea sp. nov., isolated from surface of the maize (Zea mays) roots in a horticulture field, Hungary.</title>
        <authorList>
            <person name="Marton D."/>
            <person name="Farkas M."/>
            <person name="Bedics A."/>
            <person name="Toth E."/>
            <person name="Tancsics A."/>
            <person name="Boka K."/>
            <person name="Marati G."/>
            <person name="Kriszt B."/>
            <person name="Cserhati M."/>
        </authorList>
    </citation>
    <scope>NUCLEOTIDE SEQUENCE [LARGE SCALE GENOMIC DNA]</scope>
    <source>
        <strain evidence="2 3">JCM 18446</strain>
    </source>
</reference>
<gene>
    <name evidence="2" type="ORF">ACE5LO_10180</name>
</gene>
<evidence type="ECO:0000313" key="3">
    <source>
        <dbReference type="Proteomes" id="UP001580430"/>
    </source>
</evidence>
<comment type="caution">
    <text evidence="2">The sequence shown here is derived from an EMBL/GenBank/DDBJ whole genome shotgun (WGS) entry which is preliminary data.</text>
</comment>
<evidence type="ECO:0000313" key="2">
    <source>
        <dbReference type="EMBL" id="MFB5760760.1"/>
    </source>
</evidence>
<dbReference type="RefSeq" id="WP_375519909.1">
    <property type="nucleotide sequence ID" value="NZ_JBHIRY010000007.1"/>
</dbReference>
<name>A0ABV5C054_9BACL</name>
<sequence length="60" mass="7143">MNSIHKEEVGHLGLKGPFFDFFLYYLPEFSQKEEDRKESKNSSRKREKQANDTPIPEKIQ</sequence>
<protein>
    <recommendedName>
        <fullName evidence="4">YqzE family protein</fullName>
    </recommendedName>
</protein>
<dbReference type="EMBL" id="JBHIRY010000007">
    <property type="protein sequence ID" value="MFB5760760.1"/>
    <property type="molecule type" value="Genomic_DNA"/>
</dbReference>
<organism evidence="2 3">
    <name type="scientific">Paenibacillus medicaginis</name>
    <dbReference type="NCBI Taxonomy" id="1470560"/>
    <lineage>
        <taxon>Bacteria</taxon>
        <taxon>Bacillati</taxon>
        <taxon>Bacillota</taxon>
        <taxon>Bacilli</taxon>
        <taxon>Bacillales</taxon>
        <taxon>Paenibacillaceae</taxon>
        <taxon>Paenibacillus</taxon>
    </lineage>
</organism>
<evidence type="ECO:0000256" key="1">
    <source>
        <dbReference type="SAM" id="MobiDB-lite"/>
    </source>
</evidence>
<keyword evidence="3" id="KW-1185">Reference proteome</keyword>
<dbReference type="Proteomes" id="UP001580430">
    <property type="component" value="Unassembled WGS sequence"/>
</dbReference>
<feature type="region of interest" description="Disordered" evidence="1">
    <location>
        <begin position="31"/>
        <end position="60"/>
    </location>
</feature>
<evidence type="ECO:0008006" key="4">
    <source>
        <dbReference type="Google" id="ProtNLM"/>
    </source>
</evidence>
<accession>A0ABV5C054</accession>
<feature type="compositionally biased region" description="Basic and acidic residues" evidence="1">
    <location>
        <begin position="31"/>
        <end position="41"/>
    </location>
</feature>